<organism evidence="1 2">
    <name type="scientific">Eggerthella guodeyinii</name>
    <dbReference type="NCBI Taxonomy" id="2690837"/>
    <lineage>
        <taxon>Bacteria</taxon>
        <taxon>Bacillati</taxon>
        <taxon>Actinomycetota</taxon>
        <taxon>Coriobacteriia</taxon>
        <taxon>Eggerthellales</taxon>
        <taxon>Eggerthellaceae</taxon>
        <taxon>Eggerthella</taxon>
    </lineage>
</organism>
<keyword evidence="2" id="KW-1185">Reference proteome</keyword>
<dbReference type="Gene3D" id="2.160.20.110">
    <property type="match status" value="1"/>
</dbReference>
<gene>
    <name evidence="1" type="ORF">GJG86_01865</name>
</gene>
<dbReference type="Proteomes" id="UP000438093">
    <property type="component" value="Unassembled WGS sequence"/>
</dbReference>
<evidence type="ECO:0000313" key="1">
    <source>
        <dbReference type="EMBL" id="MRX81250.1"/>
    </source>
</evidence>
<dbReference type="RefSeq" id="WP_154332132.1">
    <property type="nucleotide sequence ID" value="NZ_VTFY01000001.1"/>
</dbReference>
<dbReference type="EMBL" id="VTFY01000001">
    <property type="protein sequence ID" value="MRX81250.1"/>
    <property type="molecule type" value="Genomic_DNA"/>
</dbReference>
<evidence type="ECO:0008006" key="3">
    <source>
        <dbReference type="Google" id="ProtNLM"/>
    </source>
</evidence>
<sequence length="458" mass="46729">MALLLGLTFAWFTDTAANKGNKIQAGTLQVALLENGADIGGSPDPVFDHNLWEPGYSTGKASLAVENIGSLAVKYELSFQSGDLSQSKGIENVIDVYVDDVSVGTLATFLNGSAFDSGTLEAGASSAARSVYLKMQESAGNTYQGAVATFDILLKATQAPVEKDGFGDDQYDKDAAYAWDGATKTEVVPDQDGVYRVSTGSDLAWIAQAVADGTLGKTRSGEGVTVELQSDIDLGGNEWTPIGGDNPFTGTFDGKGHTIENLTASSNPSSSDPTRGVALFGYAENATVKNLKIVNCNLRGGYATSAIVGDGCAPLAFENIEVASGTIASIQDVENRQAQVAGGILGQGWGPSGSSITFAQCVNSADVTVNKWHAGGIWGSVTASEGENVDVISLADCANYGSITAIGSGYAGGLGAFAYAGNCVISGCSNSGTVSAASPSSEFVAAFNGAPINGNTVS</sequence>
<dbReference type="AlphaFoldDB" id="A0A6N7RK21"/>
<protein>
    <recommendedName>
        <fullName evidence="3">GLUG domain-containing protein</fullName>
    </recommendedName>
</protein>
<name>A0A6N7RK21_9ACTN</name>
<accession>A0A6N7RK21</accession>
<reference evidence="2" key="1">
    <citation type="submission" date="2019-08" db="EMBL/GenBank/DDBJ databases">
        <title>Arthrobacter sp. nov., isolated from plateau pika and Tibetan wild ass.</title>
        <authorList>
            <person name="Ge Y."/>
        </authorList>
    </citation>
    <scope>NUCLEOTIDE SEQUENCE [LARGE SCALE GENOMIC DNA]</scope>
    <source>
        <strain evidence="2">HF-4214</strain>
    </source>
</reference>
<evidence type="ECO:0000313" key="2">
    <source>
        <dbReference type="Proteomes" id="UP000438093"/>
    </source>
</evidence>
<comment type="caution">
    <text evidence="1">The sequence shown here is derived from an EMBL/GenBank/DDBJ whole genome shotgun (WGS) entry which is preliminary data.</text>
</comment>
<proteinExistence type="predicted"/>